<evidence type="ECO:0008006" key="2">
    <source>
        <dbReference type="Google" id="ProtNLM"/>
    </source>
</evidence>
<evidence type="ECO:0000313" key="1">
    <source>
        <dbReference type="EMBL" id="SBV94576.1"/>
    </source>
</evidence>
<organism evidence="1">
    <name type="scientific">uncultured Dysgonomonas sp</name>
    <dbReference type="NCBI Taxonomy" id="206096"/>
    <lineage>
        <taxon>Bacteria</taxon>
        <taxon>Pseudomonadati</taxon>
        <taxon>Bacteroidota</taxon>
        <taxon>Bacteroidia</taxon>
        <taxon>Bacteroidales</taxon>
        <taxon>Dysgonomonadaceae</taxon>
        <taxon>Dysgonomonas</taxon>
        <taxon>environmental samples</taxon>
    </lineage>
</organism>
<name>A0A212J574_9BACT</name>
<gene>
    <name evidence="1" type="ORF">KL86DYS2_10753</name>
</gene>
<sequence length="231" mass="27120">MILGIMQPYFMPYIGYFQLLNAVDKYVIYDNAKYTKKGWINRNRILQNNKDTLISISVEKDSDYLDIKDRSVADSFDKKKLINQIRESYRKAPYFEQVIPIVEDIINYEEKNLFLYIYNSIKEVCKYLNIHTEIIISSTIDIDQTLAGQDRVIAICKTLGAKDYYNAIGGQELYHPKDFEKEGVSLRFLSSNLVAYKQFNNDFIPWLSIIDVMMFNSLAETQDMLNEYKLI</sequence>
<accession>A0A212J574</accession>
<dbReference type="AlphaFoldDB" id="A0A212J574"/>
<dbReference type="Pfam" id="PF08889">
    <property type="entry name" value="WbqC"/>
    <property type="match status" value="1"/>
</dbReference>
<dbReference type="InterPro" id="IPR014985">
    <property type="entry name" value="WbqC"/>
</dbReference>
<reference evidence="1" key="1">
    <citation type="submission" date="2016-04" db="EMBL/GenBank/DDBJ databases">
        <authorList>
            <person name="Evans L.H."/>
            <person name="Alamgir A."/>
            <person name="Owens N."/>
            <person name="Weber N.D."/>
            <person name="Virtaneva K."/>
            <person name="Barbian K."/>
            <person name="Babar A."/>
            <person name="Rosenke K."/>
        </authorList>
    </citation>
    <scope>NUCLEOTIDE SEQUENCE</scope>
    <source>
        <strain evidence="1">86-2</strain>
    </source>
</reference>
<dbReference type="RefSeq" id="WP_296947287.1">
    <property type="nucleotide sequence ID" value="NZ_LT599021.1"/>
</dbReference>
<protein>
    <recommendedName>
        <fullName evidence="2">WbqC-like protein</fullName>
    </recommendedName>
</protein>
<dbReference type="EMBL" id="FLUL01000001">
    <property type="protein sequence ID" value="SBV94576.1"/>
    <property type="molecule type" value="Genomic_DNA"/>
</dbReference>
<proteinExistence type="predicted"/>